<evidence type="ECO:0000313" key="3">
    <source>
        <dbReference type="Proteomes" id="UP000289794"/>
    </source>
</evidence>
<evidence type="ECO:0000313" key="2">
    <source>
        <dbReference type="EMBL" id="QBE95034.1"/>
    </source>
</evidence>
<dbReference type="Proteomes" id="UP000289794">
    <property type="component" value="Chromosome"/>
</dbReference>
<gene>
    <name evidence="2" type="ORF">PMF13cell1_00533</name>
</gene>
<dbReference type="RefSeq" id="WP_130179723.1">
    <property type="nucleotide sequence ID" value="NZ_CP035945.1"/>
</dbReference>
<keyword evidence="1" id="KW-0472">Membrane</keyword>
<dbReference type="KEGG" id="bpro:PMF13cell1_00533"/>
<organism evidence="2 3">
    <name type="scientific">Blautia producta</name>
    <dbReference type="NCBI Taxonomy" id="33035"/>
    <lineage>
        <taxon>Bacteria</taxon>
        <taxon>Bacillati</taxon>
        <taxon>Bacillota</taxon>
        <taxon>Clostridia</taxon>
        <taxon>Lachnospirales</taxon>
        <taxon>Lachnospiraceae</taxon>
        <taxon>Blautia</taxon>
    </lineage>
</organism>
<evidence type="ECO:0000256" key="1">
    <source>
        <dbReference type="SAM" id="Phobius"/>
    </source>
</evidence>
<sequence>MKKNQKSFCVAGLLLLMFLLWTIAIQNIDVQAIGPRESKVGFAALNGWFHSITGVNWLLYNITDWLGLVPLCFCFGFAILGLTQLIKRRSGSVKYFV</sequence>
<accession>A0A4P6LS84</accession>
<proteinExistence type="predicted"/>
<keyword evidence="1" id="KW-0812">Transmembrane</keyword>
<dbReference type="AlphaFoldDB" id="A0A4P6LS84"/>
<dbReference type="EMBL" id="CP035945">
    <property type="protein sequence ID" value="QBE95034.1"/>
    <property type="molecule type" value="Genomic_DNA"/>
</dbReference>
<name>A0A4P6LS84_9FIRM</name>
<protein>
    <submittedName>
        <fullName evidence="2">Uncharacterized protein</fullName>
    </submittedName>
</protein>
<reference evidence="2 3" key="1">
    <citation type="submission" date="2019-01" db="EMBL/GenBank/DDBJ databases">
        <title>PMF-metabolizing Aryl O-demethylase.</title>
        <authorList>
            <person name="Kim M."/>
        </authorList>
    </citation>
    <scope>NUCLEOTIDE SEQUENCE [LARGE SCALE GENOMIC DNA]</scope>
    <source>
        <strain evidence="2 3">PMF1</strain>
    </source>
</reference>
<keyword evidence="1" id="KW-1133">Transmembrane helix</keyword>
<feature type="transmembrane region" description="Helical" evidence="1">
    <location>
        <begin position="65"/>
        <end position="86"/>
    </location>
</feature>